<evidence type="ECO:0000313" key="4">
    <source>
        <dbReference type="Proteomes" id="UP000046393"/>
    </source>
</evidence>
<proteinExistence type="inferred from homology"/>
<dbReference type="AlphaFoldDB" id="A0A0N5AXC2"/>
<dbReference type="GO" id="GO:0006646">
    <property type="term" value="P:phosphatidylethanolamine biosynthetic process"/>
    <property type="evidence" value="ECO:0007669"/>
    <property type="project" value="TreeGrafter"/>
</dbReference>
<name>A0A0N5AXC2_9BILA</name>
<protein>
    <submittedName>
        <fullName evidence="5">Choline/ethanolamine kinase</fullName>
    </submittedName>
</protein>
<dbReference type="GO" id="GO:0005737">
    <property type="term" value="C:cytoplasm"/>
    <property type="evidence" value="ECO:0007669"/>
    <property type="project" value="TreeGrafter"/>
</dbReference>
<dbReference type="Gene3D" id="3.90.1200.10">
    <property type="match status" value="1"/>
</dbReference>
<dbReference type="STRING" id="451379.A0A0N5AXC2"/>
<evidence type="ECO:0000256" key="3">
    <source>
        <dbReference type="ARBA" id="ARBA00038211"/>
    </source>
</evidence>
<evidence type="ECO:0000313" key="5">
    <source>
        <dbReference type="WBParaSite" id="SMUV_0000959701-mRNA-1"/>
    </source>
</evidence>
<sequence>MTEERRCATDSAKSSCILSDDVNNLLPYDSVPYEWSVMPQSSESDVRGIFELWNSDSESARKRVVACAQALCANVLGGAWKRVSPENFRIRSITGGTSNLLFLVKLPENIKTVKHEPRNALLRIFCGTDLESRLNESVIFTILSERRIGPQLHGVFPGGRFEQFIPSRPLTTAEISYASVVVKIGQLLARIHSLDVPIIKNPGIVDLAQSYLKKLKKLNRRMKHKLVGNMVQASLDTCPAEVNPELLENELQIMRRCLEKSNSPVVFSHNDLQELNILLRDQFILDHNGNLNTTNDENPFVLIDFEYSGYNYRGFDFGNFLCEHMLNYSYNQPPYYTILPQNEPTEEHKNLFANAYLDEIEKASIELSGATVTNGSSQQQRDHKVKELLTEARRFMAVSHLFWSIWSFKLAEESPIQFDYVSYGIDRLILYYTHKKDLIEYLHSE</sequence>
<reference evidence="5" key="1">
    <citation type="submission" date="2017-02" db="UniProtKB">
        <authorList>
            <consortium name="WormBaseParasite"/>
        </authorList>
    </citation>
    <scope>IDENTIFICATION</scope>
</reference>
<dbReference type="GO" id="GO:0004305">
    <property type="term" value="F:ethanolamine kinase activity"/>
    <property type="evidence" value="ECO:0007669"/>
    <property type="project" value="TreeGrafter"/>
</dbReference>
<keyword evidence="1" id="KW-0443">Lipid metabolism</keyword>
<dbReference type="Proteomes" id="UP000046393">
    <property type="component" value="Unplaced"/>
</dbReference>
<dbReference type="GO" id="GO:0004103">
    <property type="term" value="F:choline kinase activity"/>
    <property type="evidence" value="ECO:0007669"/>
    <property type="project" value="TreeGrafter"/>
</dbReference>
<dbReference type="InterPro" id="IPR011009">
    <property type="entry name" value="Kinase-like_dom_sf"/>
</dbReference>
<dbReference type="WBParaSite" id="SMUV_0000959701-mRNA-1">
    <property type="protein sequence ID" value="SMUV_0000959701-mRNA-1"/>
    <property type="gene ID" value="SMUV_0000959701"/>
</dbReference>
<keyword evidence="4" id="KW-1185">Reference proteome</keyword>
<organism evidence="4 5">
    <name type="scientific">Syphacia muris</name>
    <dbReference type="NCBI Taxonomy" id="451379"/>
    <lineage>
        <taxon>Eukaryota</taxon>
        <taxon>Metazoa</taxon>
        <taxon>Ecdysozoa</taxon>
        <taxon>Nematoda</taxon>
        <taxon>Chromadorea</taxon>
        <taxon>Rhabditida</taxon>
        <taxon>Spirurina</taxon>
        <taxon>Oxyuridomorpha</taxon>
        <taxon>Oxyuroidea</taxon>
        <taxon>Oxyuridae</taxon>
        <taxon>Syphacia</taxon>
    </lineage>
</organism>
<dbReference type="Pfam" id="PF01633">
    <property type="entry name" value="Choline_kinase"/>
    <property type="match status" value="1"/>
</dbReference>
<dbReference type="PANTHER" id="PTHR22603:SF93">
    <property type="entry name" value="RE24176P"/>
    <property type="match status" value="1"/>
</dbReference>
<keyword evidence="2" id="KW-1208">Phospholipid metabolism</keyword>
<comment type="similarity">
    <text evidence="3">Belongs to the choline/ethanolamine kinase family.</text>
</comment>
<evidence type="ECO:0000256" key="2">
    <source>
        <dbReference type="ARBA" id="ARBA00023264"/>
    </source>
</evidence>
<accession>A0A0N5AXC2</accession>
<dbReference type="PANTHER" id="PTHR22603">
    <property type="entry name" value="CHOLINE/ETHANOALAMINE KINASE"/>
    <property type="match status" value="1"/>
</dbReference>
<dbReference type="SUPFAM" id="SSF56112">
    <property type="entry name" value="Protein kinase-like (PK-like)"/>
    <property type="match status" value="1"/>
</dbReference>
<evidence type="ECO:0000256" key="1">
    <source>
        <dbReference type="ARBA" id="ARBA00023209"/>
    </source>
</evidence>
<dbReference type="Gene3D" id="3.30.200.20">
    <property type="entry name" value="Phosphorylase Kinase, domain 1"/>
    <property type="match status" value="1"/>
</dbReference>
<keyword evidence="1" id="KW-0444">Lipid biosynthesis</keyword>
<keyword evidence="1" id="KW-0594">Phospholipid biosynthesis</keyword>